<keyword evidence="2" id="KW-1185">Reference proteome</keyword>
<dbReference type="Proteomes" id="UP001206925">
    <property type="component" value="Unassembled WGS sequence"/>
</dbReference>
<sequence>MGNCHTAEATAVVMVVHPGYKLETIYQSVTAGDVMDANPGHYVGQLVKSPEIKYLKLLRTNDRLLAGQVYRLISYEDVLKEFAAKKCVKLGKLLMERGVIEPVKETVVATVPVVKIGSSKNGSRRKNGGRKLVDESHFGGQWKPALKTISEIGN</sequence>
<dbReference type="Pfam" id="PF14009">
    <property type="entry name" value="PADRE"/>
    <property type="match status" value="1"/>
</dbReference>
<dbReference type="PANTHER" id="PTHR33413">
    <property type="entry name" value="EXPRESSED PROTEIN"/>
    <property type="match status" value="1"/>
</dbReference>
<organism evidence="1 2">
    <name type="scientific">Ambrosia artemisiifolia</name>
    <name type="common">Common ragweed</name>
    <dbReference type="NCBI Taxonomy" id="4212"/>
    <lineage>
        <taxon>Eukaryota</taxon>
        <taxon>Viridiplantae</taxon>
        <taxon>Streptophyta</taxon>
        <taxon>Embryophyta</taxon>
        <taxon>Tracheophyta</taxon>
        <taxon>Spermatophyta</taxon>
        <taxon>Magnoliopsida</taxon>
        <taxon>eudicotyledons</taxon>
        <taxon>Gunneridae</taxon>
        <taxon>Pentapetalae</taxon>
        <taxon>asterids</taxon>
        <taxon>campanulids</taxon>
        <taxon>Asterales</taxon>
        <taxon>Asteraceae</taxon>
        <taxon>Asteroideae</taxon>
        <taxon>Heliantheae alliance</taxon>
        <taxon>Heliantheae</taxon>
        <taxon>Ambrosia</taxon>
    </lineage>
</organism>
<evidence type="ECO:0000313" key="2">
    <source>
        <dbReference type="Proteomes" id="UP001206925"/>
    </source>
</evidence>
<protein>
    <submittedName>
        <fullName evidence="1">Uncharacterized protein</fullName>
    </submittedName>
</protein>
<dbReference type="InterPro" id="IPR025322">
    <property type="entry name" value="PADRE_dom"/>
</dbReference>
<comment type="caution">
    <text evidence="1">The sequence shown here is derived from an EMBL/GenBank/DDBJ whole genome shotgun (WGS) entry which is preliminary data.</text>
</comment>
<proteinExistence type="predicted"/>
<dbReference type="AlphaFoldDB" id="A0AAD5C543"/>
<dbReference type="PANTHER" id="PTHR33413:SF1">
    <property type="entry name" value="EXPRESSED PROTEIN"/>
    <property type="match status" value="1"/>
</dbReference>
<name>A0AAD5C543_AMBAR</name>
<evidence type="ECO:0000313" key="1">
    <source>
        <dbReference type="EMBL" id="KAI7735277.1"/>
    </source>
</evidence>
<dbReference type="EMBL" id="JAMZMK010009515">
    <property type="protein sequence ID" value="KAI7735277.1"/>
    <property type="molecule type" value="Genomic_DNA"/>
</dbReference>
<gene>
    <name evidence="1" type="ORF">M8C21_017895</name>
</gene>
<reference evidence="1" key="1">
    <citation type="submission" date="2022-06" db="EMBL/GenBank/DDBJ databases">
        <title>Uncovering the hologenomic basis of an extraordinary plant invasion.</title>
        <authorList>
            <person name="Bieker V.C."/>
            <person name="Martin M.D."/>
            <person name="Gilbert T."/>
            <person name="Hodgins K."/>
            <person name="Battlay P."/>
            <person name="Petersen B."/>
            <person name="Wilson J."/>
        </authorList>
    </citation>
    <scope>NUCLEOTIDE SEQUENCE</scope>
    <source>
        <strain evidence="1">AA19_3_7</strain>
        <tissue evidence="1">Leaf</tissue>
    </source>
</reference>
<accession>A0AAD5C543</accession>